<name>A0A8X7T5Y9_9BASI</name>
<keyword evidence="1" id="KW-0479">Metal-binding</keyword>
<feature type="region of interest" description="Disordered" evidence="2">
    <location>
        <begin position="256"/>
        <end position="396"/>
    </location>
</feature>
<feature type="domain" description="RING-type" evidence="3">
    <location>
        <begin position="1248"/>
        <end position="1290"/>
    </location>
</feature>
<feature type="compositionally biased region" description="Acidic residues" evidence="2">
    <location>
        <begin position="1079"/>
        <end position="1091"/>
    </location>
</feature>
<feature type="region of interest" description="Disordered" evidence="2">
    <location>
        <begin position="1"/>
        <end position="197"/>
    </location>
</feature>
<feature type="region of interest" description="Disordered" evidence="2">
    <location>
        <begin position="437"/>
        <end position="586"/>
    </location>
</feature>
<reference evidence="4" key="1">
    <citation type="submission" date="2016-04" db="EMBL/GenBank/DDBJ databases">
        <authorList>
            <person name="Nguyen H.D."/>
            <person name="Samba Siva P."/>
            <person name="Cullis J."/>
            <person name="Levesque C.A."/>
            <person name="Hambleton S."/>
        </authorList>
    </citation>
    <scope>NUCLEOTIDE SEQUENCE</scope>
    <source>
        <strain evidence="4">DAOMC 236422</strain>
    </source>
</reference>
<gene>
    <name evidence="4" type="ORF">A4X09_0g3059</name>
</gene>
<feature type="region of interest" description="Disordered" evidence="2">
    <location>
        <begin position="917"/>
        <end position="939"/>
    </location>
</feature>
<feature type="compositionally biased region" description="Basic and acidic residues" evidence="2">
    <location>
        <begin position="10"/>
        <end position="33"/>
    </location>
</feature>
<feature type="compositionally biased region" description="Low complexity" evidence="2">
    <location>
        <begin position="330"/>
        <end position="390"/>
    </location>
</feature>
<dbReference type="PANTHER" id="PTHR45676">
    <property type="entry name" value="RING-H2 FINGER PROTEIN ATL51-RELATED"/>
    <property type="match status" value="1"/>
</dbReference>
<dbReference type="PANTHER" id="PTHR45676:SF41">
    <property type="entry name" value="RING-H2 FINGER PROTEIN ATL66"/>
    <property type="match status" value="1"/>
</dbReference>
<protein>
    <recommendedName>
        <fullName evidence="3">RING-type domain-containing protein</fullName>
    </recommendedName>
</protein>
<feature type="region of interest" description="Disordered" evidence="2">
    <location>
        <begin position="633"/>
        <end position="756"/>
    </location>
</feature>
<feature type="compositionally biased region" description="Low complexity" evidence="2">
    <location>
        <begin position="140"/>
        <end position="155"/>
    </location>
</feature>
<dbReference type="Gene3D" id="3.30.40.10">
    <property type="entry name" value="Zinc/RING finger domain, C3HC4 (zinc finger)"/>
    <property type="match status" value="1"/>
</dbReference>
<feature type="compositionally biased region" description="Low complexity" evidence="2">
    <location>
        <begin position="169"/>
        <end position="178"/>
    </location>
</feature>
<dbReference type="SUPFAM" id="SSF57850">
    <property type="entry name" value="RING/U-box"/>
    <property type="match status" value="1"/>
</dbReference>
<comment type="caution">
    <text evidence="4">The sequence shown here is derived from an EMBL/GenBank/DDBJ whole genome shotgun (WGS) entry which is preliminary data.</text>
</comment>
<organism evidence="4 5">
    <name type="scientific">Tilletia walkeri</name>
    <dbReference type="NCBI Taxonomy" id="117179"/>
    <lineage>
        <taxon>Eukaryota</taxon>
        <taxon>Fungi</taxon>
        <taxon>Dikarya</taxon>
        <taxon>Basidiomycota</taxon>
        <taxon>Ustilaginomycotina</taxon>
        <taxon>Exobasidiomycetes</taxon>
        <taxon>Tilletiales</taxon>
        <taxon>Tilletiaceae</taxon>
        <taxon>Tilletia</taxon>
    </lineage>
</organism>
<dbReference type="PROSITE" id="PS50089">
    <property type="entry name" value="ZF_RING_2"/>
    <property type="match status" value="1"/>
</dbReference>
<feature type="compositionally biased region" description="Basic and acidic residues" evidence="2">
    <location>
        <begin position="662"/>
        <end position="671"/>
    </location>
</feature>
<evidence type="ECO:0000256" key="2">
    <source>
        <dbReference type="SAM" id="MobiDB-lite"/>
    </source>
</evidence>
<proteinExistence type="predicted"/>
<feature type="compositionally biased region" description="Low complexity" evidence="2">
    <location>
        <begin position="44"/>
        <end position="108"/>
    </location>
</feature>
<keyword evidence="5" id="KW-1185">Reference proteome</keyword>
<keyword evidence="1" id="KW-0862">Zinc</keyword>
<feature type="compositionally biased region" description="Polar residues" evidence="2">
    <location>
        <begin position="917"/>
        <end position="931"/>
    </location>
</feature>
<evidence type="ECO:0000256" key="1">
    <source>
        <dbReference type="PROSITE-ProRule" id="PRU00175"/>
    </source>
</evidence>
<evidence type="ECO:0000313" key="4">
    <source>
        <dbReference type="EMBL" id="KAE8269293.1"/>
    </source>
</evidence>
<feature type="compositionally biased region" description="Acidic residues" evidence="2">
    <location>
        <begin position="973"/>
        <end position="991"/>
    </location>
</feature>
<evidence type="ECO:0000259" key="3">
    <source>
        <dbReference type="PROSITE" id="PS50089"/>
    </source>
</evidence>
<dbReference type="InterPro" id="IPR013083">
    <property type="entry name" value="Znf_RING/FYVE/PHD"/>
</dbReference>
<feature type="compositionally biased region" description="Basic and acidic residues" evidence="2">
    <location>
        <begin position="834"/>
        <end position="843"/>
    </location>
</feature>
<feature type="region of interest" description="Disordered" evidence="2">
    <location>
        <begin position="834"/>
        <end position="860"/>
    </location>
</feature>
<feature type="compositionally biased region" description="Polar residues" evidence="2">
    <location>
        <begin position="528"/>
        <end position="537"/>
    </location>
</feature>
<dbReference type="Pfam" id="PF13639">
    <property type="entry name" value="zf-RING_2"/>
    <property type="match status" value="1"/>
</dbReference>
<dbReference type="InterPro" id="IPR001841">
    <property type="entry name" value="Znf_RING"/>
</dbReference>
<feature type="compositionally biased region" description="Basic and acidic residues" evidence="2">
    <location>
        <begin position="299"/>
        <end position="308"/>
    </location>
</feature>
<feature type="compositionally biased region" description="Low complexity" evidence="2">
    <location>
        <begin position="543"/>
        <end position="561"/>
    </location>
</feature>
<evidence type="ECO:0000313" key="5">
    <source>
        <dbReference type="Proteomes" id="UP000078113"/>
    </source>
</evidence>
<feature type="region of interest" description="Disordered" evidence="2">
    <location>
        <begin position="967"/>
        <end position="1098"/>
    </location>
</feature>
<dbReference type="GO" id="GO:0008270">
    <property type="term" value="F:zinc ion binding"/>
    <property type="evidence" value="ECO:0007669"/>
    <property type="project" value="UniProtKB-KW"/>
</dbReference>
<feature type="compositionally biased region" description="Acidic residues" evidence="2">
    <location>
        <begin position="1056"/>
        <end position="1065"/>
    </location>
</feature>
<reference evidence="4" key="2">
    <citation type="journal article" date="2019" name="IMA Fungus">
        <title>Genome sequencing and comparison of five Tilletia species to identify candidate genes for the detection of regulated species infecting wheat.</title>
        <authorList>
            <person name="Nguyen H.D.T."/>
            <person name="Sultana T."/>
            <person name="Kesanakurti P."/>
            <person name="Hambleton S."/>
        </authorList>
    </citation>
    <scope>NUCLEOTIDE SEQUENCE</scope>
    <source>
        <strain evidence="4">DAOMC 236422</strain>
    </source>
</reference>
<feature type="compositionally biased region" description="Low complexity" evidence="2">
    <location>
        <begin position="1012"/>
        <end position="1033"/>
    </location>
</feature>
<feature type="compositionally biased region" description="Polar residues" evidence="2">
    <location>
        <begin position="109"/>
        <end position="123"/>
    </location>
</feature>
<dbReference type="Proteomes" id="UP000078113">
    <property type="component" value="Unassembled WGS sequence"/>
</dbReference>
<feature type="compositionally biased region" description="Polar residues" evidence="2">
    <location>
        <begin position="729"/>
        <end position="747"/>
    </location>
</feature>
<feature type="compositionally biased region" description="Low complexity" evidence="2">
    <location>
        <begin position="256"/>
        <end position="298"/>
    </location>
</feature>
<feature type="compositionally biased region" description="Low complexity" evidence="2">
    <location>
        <begin position="634"/>
        <end position="653"/>
    </location>
</feature>
<dbReference type="CDD" id="cd16461">
    <property type="entry name" value="RING-H2_EL5-like"/>
    <property type="match status" value="1"/>
</dbReference>
<keyword evidence="1" id="KW-0863">Zinc-finger</keyword>
<accession>A0A8X7T5Y9</accession>
<dbReference type="SMART" id="SM00184">
    <property type="entry name" value="RING"/>
    <property type="match status" value="1"/>
</dbReference>
<dbReference type="EMBL" id="LWDG02000101">
    <property type="protein sequence ID" value="KAE8269293.1"/>
    <property type="molecule type" value="Genomic_DNA"/>
</dbReference>
<feature type="compositionally biased region" description="Low complexity" evidence="2">
    <location>
        <begin position="477"/>
        <end position="507"/>
    </location>
</feature>
<sequence length="1311" mass="135867">MEASQQRPRHSLDGNSSRDEAMDWNPERDDTQPSRRVRARLADALLSLSSSPPSNSNISSASTQQSISSTSPQAALSQQQQQAQSSVPASGAMSSAQASTSTASVSHSGDTISSRPPVTNNSRIGPYGRIIRPLPHRTSARQGTRSSQSQQTRRQYTAHRIPRPLIVLNSSSSSSSSDNGDDDGSSQGIPEPAPRRAAADRLPHLQHHLNGQQQQNLSGEEVALLQEYATLSALVSEIIGGVPPPIPRVVGGYPEAPSSSIPFPSAASSSSTLRGSATAAASSTSSAETSRPSRVGGSRRPDGQREIRAGTSIIVQGALYTRTARRGESSDTSSPASASASAGASSRSTQASSSSSTVPRSRRTSSPSSPSAPQQASTPSSAPAAGPSPTERAHMLNRLLRVAAAATAATIVSRSEGLVPPPAAAPGPGGFGEFVGRNAFGSRAGASTVPGAGVGAQEGQSRSRDGHHHQSGGSGSGVAAAAAALTNRARSSWDGSRSSSTTTPSGSSTGGAAAGLRSLLGGHRRSLQRSMQRSGNSLDLLADSRSNSSGTSSPSSTLASAGAGGETRSLSDVGNSGHPRLPGSWIDAGLDALQSRIGRSSTVRAGGTSGRPTGLRQRLTSLAPWMRASRAVVPLSSSASGPPSSPQARGGPSIARASTDQESIRSGHEDNGEAEEGEALTQMLRESLAHPMPSRVQRSRSFASLRTRGSEGTPNASTGGGQAGLDSTGHPSTSAGRDTPSGSNASASAEPIPPHGVRVDIRDSAASISAFLDRARAGVESGSGEGQDAAPLQGSFEWFLNTLCTDLEAAMAEMDVEQERVARVEVAVRRGAREARAGVRAEEEAGEGGGGGVDAETSAAEESVAEILRRVFGSGTASASADPNDPTSVPERRRGDVHNAELSFFRMFCFPRANQAGVSSDSIAPSPSNTHPPAGAASTGVGSEFVLHPDLIPCVVVGVRSMTAADERRYAGEEGEDDEGDDDDDEEEEVVEEQRPQTPQTPPSLPGAWGWARRFPWRSSSRASSARASSPSPATTPVLRDPDGDVIMREARPDAQEVEDEDEASSVDTSGSEDIGTVDSEDDSEEEEGDRDDQAGLPPRSWRFMLWVSGGFWPRSHPLLRAPAPAAGRDLMLLIEFLTAMASPSVPPPGDPNIHGRAPGFPPPAGGVPTGLGGALMELFGLMGNGHAPRPKATKTELEKSAETRVAKGWELGVALKKGKGKATSKAAAGGKNLVEQGVVLESTAQRCLICLEEWEDDDEVRILSCRHAFHIDCVDRWLIQSSNTCPMCRKAGVTKDNEEGRVPAPPVESV</sequence>
<feature type="compositionally biased region" description="Basic and acidic residues" evidence="2">
    <location>
        <begin position="1040"/>
        <end position="1055"/>
    </location>
</feature>